<dbReference type="PANTHER" id="PTHR19853:SF1">
    <property type="entry name" value="TBC1 DOMAIN FAMILY MEMBER 31"/>
    <property type="match status" value="1"/>
</dbReference>
<evidence type="ECO:0000256" key="6">
    <source>
        <dbReference type="ARBA" id="ARBA00022737"/>
    </source>
</evidence>
<evidence type="ECO:0000256" key="10">
    <source>
        <dbReference type="ARBA" id="ARBA00034464"/>
    </source>
</evidence>
<keyword evidence="9" id="KW-0966">Cell projection</keyword>
<dbReference type="PROSITE" id="PS50086">
    <property type="entry name" value="TBC_RABGAP"/>
    <property type="match status" value="1"/>
</dbReference>
<dbReference type="PANTHER" id="PTHR19853">
    <property type="entry name" value="WD REPEAT CONTAINING PROTEIN 3 WDR3"/>
    <property type="match status" value="1"/>
</dbReference>
<dbReference type="InterPro" id="IPR000195">
    <property type="entry name" value="Rab-GAP-TBC_dom"/>
</dbReference>
<evidence type="ECO:0000256" key="3">
    <source>
        <dbReference type="ARBA" id="ARBA00014199"/>
    </source>
</evidence>
<evidence type="ECO:0000256" key="12">
    <source>
        <dbReference type="SAM" id="MobiDB-lite"/>
    </source>
</evidence>
<comment type="function">
    <text evidence="10">Molecular adapter which is involved in cilium biogenesis. Part of a functional complex including OFD1 a centriolar protein involved in cilium assembly. Could regulate the cAMP-dependent phosphorylation of OFD1, and its subsequent ubiquitination by PJA2 which ultimately leads to its proteasomal degradation.</text>
</comment>
<accession>A0AAD9MN51</accession>
<feature type="region of interest" description="Disordered" evidence="12">
    <location>
        <begin position="825"/>
        <end position="856"/>
    </location>
</feature>
<evidence type="ECO:0000256" key="11">
    <source>
        <dbReference type="SAM" id="Coils"/>
    </source>
</evidence>
<evidence type="ECO:0000256" key="2">
    <source>
        <dbReference type="ARBA" id="ARBA00004607"/>
    </source>
</evidence>
<dbReference type="GO" id="GO:0060090">
    <property type="term" value="F:molecular adaptor activity"/>
    <property type="evidence" value="ECO:0007669"/>
    <property type="project" value="UniProtKB-ARBA"/>
</dbReference>
<evidence type="ECO:0000313" key="15">
    <source>
        <dbReference type="EMBL" id="KAK2139585.1"/>
    </source>
</evidence>
<name>A0AAD9MN51_9ANNE</name>
<evidence type="ECO:0000256" key="9">
    <source>
        <dbReference type="ARBA" id="ARBA00023273"/>
    </source>
</evidence>
<dbReference type="SUPFAM" id="SSF47923">
    <property type="entry name" value="Ypt/Rab-GAP domain of gyp1p"/>
    <property type="match status" value="1"/>
</dbReference>
<dbReference type="InterPro" id="IPR051570">
    <property type="entry name" value="TBC1_cilium_biogenesis"/>
</dbReference>
<dbReference type="FunFam" id="1.10.472.80:FF:000022">
    <property type="entry name" value="TBC1 domain family, member 31"/>
    <property type="match status" value="1"/>
</dbReference>
<protein>
    <recommendedName>
        <fullName evidence="3">TBC1 domain family member 31</fullName>
    </recommendedName>
</protein>
<sequence>MIQYLCGRNISSLVIMVQKTNFCLHLCLVLNMLSLSFRMFIWRSLIRLPENHAAYGALVDKGTPPSYEKLHETYPIKCQKLLRVLQRVLSSLAHWSPIFGETDYLPLLGFPFVKLFQNNQLVCFEVIATILSELTVCHLHDDSLLCGWGVEFHSTEMALLKVQSDILESLDNVFVTVLVMLDLSAAFDTLDHGILLSRFENVFGISGAALKWITSYLTDPSSSFKPKKDTVKAQSLSLIENCLTDIEGWMHINMLKLNSDKTEVILFTSKHNAIHMKNVTVCFGDINITPVNTVRNLGVIFECAVNMEQQLNNICRAGYHQLRNIGHIRRYLTSDAINVLSVIENVLAFHDKVLLAHFLEHDITSQVYAWPLMETLFSEVLTREEWLRLLDNIFSNPPCFLHMLVVAYCVANQGPLLKCTELDDFKYFFHHRNAVDVGTVIKEAYRLMEITPDDIHPQNFVSEFEPLTRGQYPVFNKYPKFIVDYQVQERERIRQEEMEYVNQRQLSLDLQKTTQKKLAEEEAWYRQQELLLQAEDKRRRLITEEEEKLADQRTRLAAMQRELKMKELQLMDATRQKFLTYQQQQKEAELTRLDDEIRRKAELRELETRAAMEEADIKNMELELQKKIFEQELFREHQESDQKMKSDYDVRRKQEEIEDRTVYNMKRSEKASEQETHKSAYKSGHSTETALVRVKNDIMMSIDQGKPVILVLLDLSAAFDTVDHNVLFSRLKDMFGLQKLYQSLAHTERQQADAEFKRQLEDKYATGKTMREATAQKVAAARERNRQLEERLHHLLKETEHAKTDHIEPSYREWDRWQRTDGSNGLHRLDHSTEHEFERTRDSASGREQDFTSIEQQSSLWEAQASNRHNKYINDSDSELSVQFSLDRGRHEFESQERELMNDVRRMRQKLAQESRMKRPPPVCLTE</sequence>
<evidence type="ECO:0000256" key="7">
    <source>
        <dbReference type="ARBA" id="ARBA00023054"/>
    </source>
</evidence>
<evidence type="ECO:0000256" key="1">
    <source>
        <dbReference type="ARBA" id="ARBA00004138"/>
    </source>
</evidence>
<keyword evidence="7 11" id="KW-0175">Coiled coil</keyword>
<dbReference type="InterPro" id="IPR035969">
    <property type="entry name" value="Rab-GAP_TBC_sf"/>
</dbReference>
<evidence type="ECO:0000256" key="5">
    <source>
        <dbReference type="ARBA" id="ARBA00022574"/>
    </source>
</evidence>
<proteinExistence type="predicted"/>
<dbReference type="Pfam" id="PF23436">
    <property type="entry name" value="RabGap-TBC_2"/>
    <property type="match status" value="1"/>
</dbReference>
<evidence type="ECO:0000256" key="13">
    <source>
        <dbReference type="SAM" id="Phobius"/>
    </source>
</evidence>
<dbReference type="GO" id="GO:0036064">
    <property type="term" value="C:ciliary basal body"/>
    <property type="evidence" value="ECO:0007669"/>
    <property type="project" value="TreeGrafter"/>
</dbReference>
<dbReference type="AlphaFoldDB" id="A0AAD9MN51"/>
<feature type="compositionally biased region" description="Basic and acidic residues" evidence="12">
    <location>
        <begin position="827"/>
        <end position="850"/>
    </location>
</feature>
<keyword evidence="13" id="KW-0472">Membrane</keyword>
<evidence type="ECO:0000256" key="8">
    <source>
        <dbReference type="ARBA" id="ARBA00023212"/>
    </source>
</evidence>
<comment type="subcellular location">
    <subcellularLocation>
        <location evidence="1">Cell projection</location>
        <location evidence="1">Cilium</location>
    </subcellularLocation>
    <subcellularLocation>
        <location evidence="2">Cytoplasm</location>
        <location evidence="2">Cytoskeleton</location>
        <location evidence="2">Microtubule organizing center</location>
        <location evidence="2">Centrosome</location>
        <location evidence="2">Centriolar satellite</location>
    </subcellularLocation>
</comment>
<keyword evidence="8" id="KW-0206">Cytoskeleton</keyword>
<keyword evidence="13" id="KW-0812">Transmembrane</keyword>
<dbReference type="GO" id="GO:0060271">
    <property type="term" value="P:cilium assembly"/>
    <property type="evidence" value="ECO:0007669"/>
    <property type="project" value="UniProtKB-ARBA"/>
</dbReference>
<evidence type="ECO:0000313" key="16">
    <source>
        <dbReference type="Proteomes" id="UP001208570"/>
    </source>
</evidence>
<dbReference type="Gene3D" id="1.10.472.80">
    <property type="entry name" value="Ypt/Rab-GAP domain of gyp1p, domain 3"/>
    <property type="match status" value="1"/>
</dbReference>
<keyword evidence="16" id="KW-1185">Reference proteome</keyword>
<feature type="coiled-coil region" evidence="11">
    <location>
        <begin position="770"/>
        <end position="805"/>
    </location>
</feature>
<organism evidence="15 16">
    <name type="scientific">Paralvinella palmiformis</name>
    <dbReference type="NCBI Taxonomy" id="53620"/>
    <lineage>
        <taxon>Eukaryota</taxon>
        <taxon>Metazoa</taxon>
        <taxon>Spiralia</taxon>
        <taxon>Lophotrochozoa</taxon>
        <taxon>Annelida</taxon>
        <taxon>Polychaeta</taxon>
        <taxon>Sedentaria</taxon>
        <taxon>Canalipalpata</taxon>
        <taxon>Terebellida</taxon>
        <taxon>Terebelliformia</taxon>
        <taxon>Alvinellidae</taxon>
        <taxon>Paralvinella</taxon>
    </lineage>
</organism>
<reference evidence="15" key="1">
    <citation type="journal article" date="2023" name="Mol. Biol. Evol.">
        <title>Third-Generation Sequencing Reveals the Adaptive Role of the Epigenome in Three Deep-Sea Polychaetes.</title>
        <authorList>
            <person name="Perez M."/>
            <person name="Aroh O."/>
            <person name="Sun Y."/>
            <person name="Lan Y."/>
            <person name="Juniper S.K."/>
            <person name="Young C.R."/>
            <person name="Angers B."/>
            <person name="Qian P.Y."/>
        </authorList>
    </citation>
    <scope>NUCLEOTIDE SEQUENCE</scope>
    <source>
        <strain evidence="15">P08H-3</strain>
    </source>
</reference>
<feature type="transmembrane region" description="Helical" evidence="13">
    <location>
        <begin position="21"/>
        <end position="42"/>
    </location>
</feature>
<feature type="domain" description="Rab-GAP TBC" evidence="14">
    <location>
        <begin position="32"/>
        <end position="397"/>
    </location>
</feature>
<feature type="coiled-coil region" evidence="11">
    <location>
        <begin position="527"/>
        <end position="632"/>
    </location>
</feature>
<comment type="caution">
    <text evidence="15">The sequence shown here is derived from an EMBL/GenBank/DDBJ whole genome shotgun (WGS) entry which is preliminary data.</text>
</comment>
<dbReference type="GO" id="GO:0034451">
    <property type="term" value="C:centriolar satellite"/>
    <property type="evidence" value="ECO:0007669"/>
    <property type="project" value="UniProtKB-SubCell"/>
</dbReference>
<keyword evidence="13" id="KW-1133">Transmembrane helix</keyword>
<keyword evidence="6" id="KW-0677">Repeat</keyword>
<evidence type="ECO:0000259" key="14">
    <source>
        <dbReference type="PROSITE" id="PS50086"/>
    </source>
</evidence>
<dbReference type="Proteomes" id="UP001208570">
    <property type="component" value="Unassembled WGS sequence"/>
</dbReference>
<dbReference type="EMBL" id="JAODUP010001705">
    <property type="protein sequence ID" value="KAK2139585.1"/>
    <property type="molecule type" value="Genomic_DNA"/>
</dbReference>
<evidence type="ECO:0000256" key="4">
    <source>
        <dbReference type="ARBA" id="ARBA00022490"/>
    </source>
</evidence>
<gene>
    <name evidence="15" type="ORF">LSH36_1707g00013</name>
</gene>
<keyword evidence="4" id="KW-0963">Cytoplasm</keyword>
<keyword evidence="5" id="KW-0853">WD repeat</keyword>